<dbReference type="InterPro" id="IPR002823">
    <property type="entry name" value="DUF112_TM"/>
</dbReference>
<reference evidence="2 3" key="1">
    <citation type="submission" date="2016-10" db="EMBL/GenBank/DDBJ databases">
        <authorList>
            <person name="de Groot N.N."/>
        </authorList>
    </citation>
    <scope>NUCLEOTIDE SEQUENCE [LARGE SCALE GENOMIC DNA]</scope>
    <source>
        <strain evidence="2 3">DSM 22012</strain>
    </source>
</reference>
<keyword evidence="3" id="KW-1185">Reference proteome</keyword>
<evidence type="ECO:0000259" key="1">
    <source>
        <dbReference type="Pfam" id="PF01970"/>
    </source>
</evidence>
<feature type="domain" description="DUF112" evidence="1">
    <location>
        <begin position="4"/>
        <end position="64"/>
    </location>
</feature>
<dbReference type="Pfam" id="PF01970">
    <property type="entry name" value="TctA"/>
    <property type="match status" value="1"/>
</dbReference>
<gene>
    <name evidence="2" type="ORF">SAMN05444390_1093</name>
</gene>
<protein>
    <submittedName>
        <fullName evidence="2">Putative tricarboxylic transport membrane protein</fullName>
    </submittedName>
</protein>
<evidence type="ECO:0000313" key="3">
    <source>
        <dbReference type="Proteomes" id="UP000236745"/>
    </source>
</evidence>
<sequence>MTLSYVIGGLISCIALIIAAPQLANFATNFGSVKIFAQIVLALTYISEVSKGAMNKGLLMGIVGSRWR</sequence>
<dbReference type="AlphaFoldDB" id="A0A1H6DT79"/>
<evidence type="ECO:0000313" key="2">
    <source>
        <dbReference type="EMBL" id="SEG87963.1"/>
    </source>
</evidence>
<name>A0A1H6DT79_9GAMM</name>
<dbReference type="EMBL" id="FNVQ01000009">
    <property type="protein sequence ID" value="SEG87963.1"/>
    <property type="molecule type" value="Genomic_DNA"/>
</dbReference>
<proteinExistence type="predicted"/>
<dbReference type="Proteomes" id="UP000236745">
    <property type="component" value="Unassembled WGS sequence"/>
</dbReference>
<accession>A0A1H6DT79</accession>
<organism evidence="2 3">
    <name type="scientific">Marinobacterium lutimaris</name>
    <dbReference type="NCBI Taxonomy" id="568106"/>
    <lineage>
        <taxon>Bacteria</taxon>
        <taxon>Pseudomonadati</taxon>
        <taxon>Pseudomonadota</taxon>
        <taxon>Gammaproteobacteria</taxon>
        <taxon>Oceanospirillales</taxon>
        <taxon>Oceanospirillaceae</taxon>
        <taxon>Marinobacterium</taxon>
    </lineage>
</organism>